<dbReference type="EMBL" id="MECQ01000008">
    <property type="protein sequence ID" value="ODV53300.1"/>
    <property type="molecule type" value="Genomic_DNA"/>
</dbReference>
<evidence type="ECO:0000256" key="1">
    <source>
        <dbReference type="SAM" id="MobiDB-lite"/>
    </source>
</evidence>
<feature type="compositionally biased region" description="Gly residues" evidence="1">
    <location>
        <begin position="175"/>
        <end position="186"/>
    </location>
</feature>
<dbReference type="AlphaFoldDB" id="A0A1E4QYJ3"/>
<sequence length="436" mass="45177">MAYFAGQTTLYDYINKVNIPNGDHTLNVNGVDIDIEMFNFEEDIIYNESPILGSNVSDSKMLILNYKGSLTINTGVIITPQVRKKGMTIAVRYNLINHGKISMTARGAISEGQDIYLYKNRDGTFEYIPAVGGSGGVATSGGGNSHGNSGKVGIRRGTGGGGSGSNWGTNSRPSGRGGSGTSYSGGSGGGGVYNTSGAGSYNGGSGSDTGGSGGNGTAKGSGTGAYGTGGVGNEPGKSGWSTTSTSYIGNVNNSYAQIGTGGLLIVYAKNILNNGKIESNGSDTIVNSRYSSSHTRFSGGGNSGGGSINLFYKKNYESNGEIIAYGGTTSVNIKFDWAAIGGDGGAGSITVQNILRSENVVLHEGKYKMYKGKWITVSEKIDQIDFETNGVLSEELNRTAAAKSIAMTDKAPAILFAALKLCELKKILNMRVDSYS</sequence>
<comment type="caution">
    <text evidence="2">The sequence shown here is derived from an EMBL/GenBank/DDBJ whole genome shotgun (WGS) entry which is preliminary data.</text>
</comment>
<dbReference type="Proteomes" id="UP000094784">
    <property type="component" value="Unassembled WGS sequence"/>
</dbReference>
<protein>
    <submittedName>
        <fullName evidence="2">Uncharacterized protein</fullName>
    </submittedName>
</protein>
<gene>
    <name evidence="2" type="ORF">BG258_23650</name>
</gene>
<dbReference type="RefSeq" id="WP_069483541.1">
    <property type="nucleotide sequence ID" value="NZ_KV766183.1"/>
</dbReference>
<evidence type="ECO:0000313" key="3">
    <source>
        <dbReference type="Proteomes" id="UP000094784"/>
    </source>
</evidence>
<evidence type="ECO:0000313" key="2">
    <source>
        <dbReference type="EMBL" id="ODV53300.1"/>
    </source>
</evidence>
<feature type="compositionally biased region" description="Gly residues" evidence="1">
    <location>
        <begin position="156"/>
        <end position="165"/>
    </location>
</feature>
<feature type="region of interest" description="Disordered" evidence="1">
    <location>
        <begin position="139"/>
        <end position="186"/>
    </location>
</feature>
<organism evidence="2 3">
    <name type="scientific">Lysinibacillus fusiformis</name>
    <dbReference type="NCBI Taxonomy" id="28031"/>
    <lineage>
        <taxon>Bacteria</taxon>
        <taxon>Bacillati</taxon>
        <taxon>Bacillota</taxon>
        <taxon>Bacilli</taxon>
        <taxon>Bacillales</taxon>
        <taxon>Bacillaceae</taxon>
        <taxon>Lysinibacillus</taxon>
    </lineage>
</organism>
<reference evidence="2 3" key="1">
    <citation type="submission" date="2016-09" db="EMBL/GenBank/DDBJ databases">
        <title>Draft genome sequence of the soil isolate, Lysinibacillus fusiformis M5, a potential hypoxanthine producer.</title>
        <authorList>
            <person name="Gallegos-Monterrosa R."/>
            <person name="Maroti G."/>
            <person name="Balint B."/>
            <person name="Kovacs A.T."/>
        </authorList>
    </citation>
    <scope>NUCLEOTIDE SEQUENCE [LARGE SCALE GENOMIC DNA]</scope>
    <source>
        <strain evidence="2 3">M5</strain>
    </source>
</reference>
<proteinExistence type="predicted"/>
<name>A0A1E4QYJ3_9BACI</name>
<accession>A0A1E4QYJ3</accession>